<gene>
    <name evidence="4" type="primary">LOC111087470</name>
</gene>
<keyword evidence="2" id="KW-0732">Signal</keyword>
<evidence type="ECO:0000256" key="1">
    <source>
        <dbReference type="SAM" id="MobiDB-lite"/>
    </source>
</evidence>
<feature type="chain" id="PRO_5047197115" evidence="2">
    <location>
        <begin position="28"/>
        <end position="227"/>
    </location>
</feature>
<dbReference type="RefSeq" id="XP_022249912.1">
    <property type="nucleotide sequence ID" value="XM_022394204.1"/>
</dbReference>
<dbReference type="Proteomes" id="UP000694941">
    <property type="component" value="Unplaced"/>
</dbReference>
<protein>
    <submittedName>
        <fullName evidence="4">Uncharacterized protein LOC111087470</fullName>
    </submittedName>
</protein>
<sequence>MMFLPITGKLLGFSCGILLILTCFNEASESPKTKHKVHNRNKIQRNNALSKNLQWDNHDNQVELHQLKEQVKKHSDLRHDSSELVSHTVKSANNGNKEKDDCQPLMTNKKESKVSNGHKKISHDHHLSKTKKGKITPEMKIISKGVHYHFNHTKIHNHHLRKAQHLPSKMLFNNLKDSGSGLVGNKKLNNLLKTASGRKLPKNKIKKLKKTAEKKKLVPKLKAKFNV</sequence>
<evidence type="ECO:0000313" key="4">
    <source>
        <dbReference type="RefSeq" id="XP_022249912.1"/>
    </source>
</evidence>
<accession>A0ABM1T206</accession>
<feature type="signal peptide" evidence="2">
    <location>
        <begin position="1"/>
        <end position="27"/>
    </location>
</feature>
<proteinExistence type="predicted"/>
<feature type="region of interest" description="Disordered" evidence="1">
    <location>
        <begin position="110"/>
        <end position="133"/>
    </location>
</feature>
<dbReference type="GeneID" id="111087470"/>
<organism evidence="3 4">
    <name type="scientific">Limulus polyphemus</name>
    <name type="common">Atlantic horseshoe crab</name>
    <dbReference type="NCBI Taxonomy" id="6850"/>
    <lineage>
        <taxon>Eukaryota</taxon>
        <taxon>Metazoa</taxon>
        <taxon>Ecdysozoa</taxon>
        <taxon>Arthropoda</taxon>
        <taxon>Chelicerata</taxon>
        <taxon>Merostomata</taxon>
        <taxon>Xiphosura</taxon>
        <taxon>Limulidae</taxon>
        <taxon>Limulus</taxon>
    </lineage>
</organism>
<name>A0ABM1T206_LIMPO</name>
<evidence type="ECO:0000256" key="2">
    <source>
        <dbReference type="SAM" id="SignalP"/>
    </source>
</evidence>
<feature type="compositionally biased region" description="Basic residues" evidence="1">
    <location>
        <begin position="116"/>
        <end position="133"/>
    </location>
</feature>
<reference evidence="4" key="1">
    <citation type="submission" date="2025-08" db="UniProtKB">
        <authorList>
            <consortium name="RefSeq"/>
        </authorList>
    </citation>
    <scope>IDENTIFICATION</scope>
    <source>
        <tissue evidence="4">Muscle</tissue>
    </source>
</reference>
<evidence type="ECO:0000313" key="3">
    <source>
        <dbReference type="Proteomes" id="UP000694941"/>
    </source>
</evidence>
<keyword evidence="3" id="KW-1185">Reference proteome</keyword>